<organism evidence="11 12">
    <name type="scientific">Candidatus Shapirobacteria bacterium GW2011_GWE1_38_10</name>
    <dbReference type="NCBI Taxonomy" id="1618488"/>
    <lineage>
        <taxon>Bacteria</taxon>
        <taxon>Candidatus Shapironibacteriota</taxon>
    </lineage>
</organism>
<evidence type="ECO:0000256" key="4">
    <source>
        <dbReference type="ARBA" id="ARBA00022840"/>
    </source>
</evidence>
<evidence type="ECO:0000256" key="5">
    <source>
        <dbReference type="ARBA" id="ARBA00022917"/>
    </source>
</evidence>
<evidence type="ECO:0000313" key="12">
    <source>
        <dbReference type="Proteomes" id="UP000034231"/>
    </source>
</evidence>
<dbReference type="InterPro" id="IPR015807">
    <property type="entry name" value="His-tRNA-ligase"/>
</dbReference>
<keyword evidence="5 8" id="KW-0648">Protein biosynthesis</keyword>
<comment type="subcellular location">
    <subcellularLocation>
        <location evidence="8">Cytoplasm</location>
    </subcellularLocation>
</comment>
<dbReference type="PANTHER" id="PTHR11476">
    <property type="entry name" value="HISTIDYL-TRNA SYNTHETASE"/>
    <property type="match status" value="1"/>
</dbReference>
<keyword evidence="6 8" id="KW-0030">Aminoacyl-tRNA synthetase</keyword>
<dbReference type="GO" id="GO:0005737">
    <property type="term" value="C:cytoplasm"/>
    <property type="evidence" value="ECO:0007669"/>
    <property type="project" value="UniProtKB-SubCell"/>
</dbReference>
<dbReference type="InterPro" id="IPR036621">
    <property type="entry name" value="Anticodon-bd_dom_sf"/>
</dbReference>
<keyword evidence="4 8" id="KW-0067">ATP-binding</keyword>
<dbReference type="SUPFAM" id="SSF55681">
    <property type="entry name" value="Class II aaRS and biotin synthetases"/>
    <property type="match status" value="1"/>
</dbReference>
<proteinExistence type="inferred from homology"/>
<dbReference type="Pfam" id="PF03129">
    <property type="entry name" value="HGTP_anticodon"/>
    <property type="match status" value="1"/>
</dbReference>
<dbReference type="GO" id="GO:0006427">
    <property type="term" value="P:histidyl-tRNA aminoacylation"/>
    <property type="evidence" value="ECO:0007669"/>
    <property type="project" value="UniProtKB-UniRule"/>
</dbReference>
<evidence type="ECO:0000259" key="10">
    <source>
        <dbReference type="PROSITE" id="PS50862"/>
    </source>
</evidence>
<dbReference type="InterPro" id="IPR004516">
    <property type="entry name" value="HisRS/HisZ"/>
</dbReference>
<evidence type="ECO:0000256" key="8">
    <source>
        <dbReference type="HAMAP-Rule" id="MF_00127"/>
    </source>
</evidence>
<dbReference type="AlphaFoldDB" id="A0A0G0I540"/>
<protein>
    <recommendedName>
        <fullName evidence="8">Histidine--tRNA ligase</fullName>
        <ecNumber evidence="8">6.1.1.21</ecNumber>
    </recommendedName>
    <alternativeName>
        <fullName evidence="8">Histidyl-tRNA synthetase</fullName>
        <shortName evidence="8">HisRS</shortName>
    </alternativeName>
</protein>
<dbReference type="CDD" id="cd00773">
    <property type="entry name" value="HisRS-like_core"/>
    <property type="match status" value="1"/>
</dbReference>
<feature type="binding site" evidence="9">
    <location>
        <position position="124"/>
    </location>
    <ligand>
        <name>L-histidine</name>
        <dbReference type="ChEBI" id="CHEBI:57595"/>
    </ligand>
</feature>
<evidence type="ECO:0000313" key="11">
    <source>
        <dbReference type="EMBL" id="KKQ50458.1"/>
    </source>
</evidence>
<dbReference type="Gene3D" id="3.30.930.10">
    <property type="entry name" value="Bira Bifunctional Protein, Domain 2"/>
    <property type="match status" value="1"/>
</dbReference>
<sequence>MNNNKPQTLKGFRDFLPETMTVRNYVKNLFIETFENFGFEPLETPTLEYASTLMGKYGDEGEKLVYMFDDKGGRRVGLRYDLTVPTAKVLAMYPEIPIPFKRYQLQNVWRADNTQKGRYREILQCDIDTFGTSSPVADAEIIAVIYTALKKLDFKKFSIRINSRTVLKNILLQSGITNNQNSTLQSLDKFQKIGEDGVRKELKEKDFSQLQIDSLFKYVKVAKPDKNLAAVFTAIKSFNLPDWCYAFDPTMVRGLDYYTGTIFETYVEEPKIGSITGGGRYDTLIKTLGGPDIPAVGTTLGLDRIVDCIIELNLLPKLAKTKVKIMVGNFGPETEKESLELTSLLRQNNIATIFYPDADKIGKQFKYASIKNIPFVALIGSDEAINKVVTLKDMTTGEQKTLTQNEIVKSMLK</sequence>
<comment type="caution">
    <text evidence="11">The sequence shown here is derived from an EMBL/GenBank/DDBJ whole genome shotgun (WGS) entry which is preliminary data.</text>
</comment>
<dbReference type="HAMAP" id="MF_00127">
    <property type="entry name" value="His_tRNA_synth"/>
    <property type="match status" value="1"/>
</dbReference>
<dbReference type="EMBL" id="LBTX01000005">
    <property type="protein sequence ID" value="KKQ50458.1"/>
    <property type="molecule type" value="Genomic_DNA"/>
</dbReference>
<dbReference type="PIRSF" id="PIRSF001549">
    <property type="entry name" value="His-tRNA_synth"/>
    <property type="match status" value="1"/>
</dbReference>
<dbReference type="GO" id="GO:0004821">
    <property type="term" value="F:histidine-tRNA ligase activity"/>
    <property type="evidence" value="ECO:0007669"/>
    <property type="project" value="UniProtKB-UniRule"/>
</dbReference>
<dbReference type="EC" id="6.1.1.21" evidence="8"/>
<dbReference type="PATRIC" id="fig|1618488.3.peg.243"/>
<evidence type="ECO:0000256" key="2">
    <source>
        <dbReference type="ARBA" id="ARBA00022598"/>
    </source>
</evidence>
<dbReference type="InterPro" id="IPR041715">
    <property type="entry name" value="HisRS-like_core"/>
</dbReference>
<dbReference type="PROSITE" id="PS50862">
    <property type="entry name" value="AA_TRNA_LIGASE_II"/>
    <property type="match status" value="1"/>
</dbReference>
<comment type="catalytic activity">
    <reaction evidence="7 8">
        <text>tRNA(His) + L-histidine + ATP = L-histidyl-tRNA(His) + AMP + diphosphate + H(+)</text>
        <dbReference type="Rhea" id="RHEA:17313"/>
        <dbReference type="Rhea" id="RHEA-COMP:9665"/>
        <dbReference type="Rhea" id="RHEA-COMP:9689"/>
        <dbReference type="ChEBI" id="CHEBI:15378"/>
        <dbReference type="ChEBI" id="CHEBI:30616"/>
        <dbReference type="ChEBI" id="CHEBI:33019"/>
        <dbReference type="ChEBI" id="CHEBI:57595"/>
        <dbReference type="ChEBI" id="CHEBI:78442"/>
        <dbReference type="ChEBI" id="CHEBI:78527"/>
        <dbReference type="ChEBI" id="CHEBI:456215"/>
        <dbReference type="EC" id="6.1.1.21"/>
    </reaction>
</comment>
<dbReference type="PANTHER" id="PTHR11476:SF7">
    <property type="entry name" value="HISTIDINE--TRNA LIGASE"/>
    <property type="match status" value="1"/>
</dbReference>
<dbReference type="NCBIfam" id="TIGR00442">
    <property type="entry name" value="hisS"/>
    <property type="match status" value="1"/>
</dbReference>
<evidence type="ECO:0000256" key="7">
    <source>
        <dbReference type="ARBA" id="ARBA00047639"/>
    </source>
</evidence>
<dbReference type="Gene3D" id="3.40.50.800">
    <property type="entry name" value="Anticodon-binding domain"/>
    <property type="match status" value="1"/>
</dbReference>
<name>A0A0G0I540_9BACT</name>
<feature type="binding site" evidence="9">
    <location>
        <position position="128"/>
    </location>
    <ligand>
        <name>L-histidine</name>
        <dbReference type="ChEBI" id="CHEBI:57595"/>
    </ligand>
</feature>
<accession>A0A0G0I540</accession>
<feature type="binding site" evidence="9">
    <location>
        <begin position="81"/>
        <end position="83"/>
    </location>
    <ligand>
        <name>L-histidine</name>
        <dbReference type="ChEBI" id="CHEBI:57595"/>
    </ligand>
</feature>
<feature type="binding site" evidence="9">
    <location>
        <position position="110"/>
    </location>
    <ligand>
        <name>L-histidine</name>
        <dbReference type="ChEBI" id="CHEBI:57595"/>
    </ligand>
</feature>
<feature type="domain" description="Aminoacyl-transfer RNA synthetases class-II family profile" evidence="10">
    <location>
        <begin position="1"/>
        <end position="332"/>
    </location>
</feature>
<gene>
    <name evidence="8" type="primary">hisS</name>
    <name evidence="11" type="ORF">US68_C0005G0025</name>
</gene>
<dbReference type="GO" id="GO:0005524">
    <property type="term" value="F:ATP binding"/>
    <property type="evidence" value="ECO:0007669"/>
    <property type="project" value="UniProtKB-UniRule"/>
</dbReference>
<evidence type="ECO:0000256" key="6">
    <source>
        <dbReference type="ARBA" id="ARBA00023146"/>
    </source>
</evidence>
<dbReference type="SUPFAM" id="SSF52954">
    <property type="entry name" value="Class II aaRS ABD-related"/>
    <property type="match status" value="1"/>
</dbReference>
<evidence type="ECO:0000256" key="3">
    <source>
        <dbReference type="ARBA" id="ARBA00022741"/>
    </source>
</evidence>
<comment type="subunit">
    <text evidence="8">Homodimer.</text>
</comment>
<dbReference type="CDD" id="cd00859">
    <property type="entry name" value="HisRS_anticodon"/>
    <property type="match status" value="1"/>
</dbReference>
<keyword evidence="3 8" id="KW-0547">Nucleotide-binding</keyword>
<evidence type="ECO:0000256" key="1">
    <source>
        <dbReference type="ARBA" id="ARBA00008226"/>
    </source>
</evidence>
<dbReference type="Proteomes" id="UP000034231">
    <property type="component" value="Unassembled WGS sequence"/>
</dbReference>
<dbReference type="InterPro" id="IPR033656">
    <property type="entry name" value="HisRS_anticodon"/>
</dbReference>
<feature type="binding site" evidence="9">
    <location>
        <begin position="257"/>
        <end position="258"/>
    </location>
    <ligand>
        <name>L-histidine</name>
        <dbReference type="ChEBI" id="CHEBI:57595"/>
    </ligand>
</feature>
<comment type="similarity">
    <text evidence="1 8">Belongs to the class-II aminoacyl-tRNA synthetase family.</text>
</comment>
<feature type="binding site" evidence="9">
    <location>
        <position position="253"/>
    </location>
    <ligand>
        <name>L-histidine</name>
        <dbReference type="ChEBI" id="CHEBI:57595"/>
    </ligand>
</feature>
<dbReference type="InterPro" id="IPR006195">
    <property type="entry name" value="aa-tRNA-synth_II"/>
</dbReference>
<keyword evidence="8" id="KW-0963">Cytoplasm</keyword>
<dbReference type="Pfam" id="PF13393">
    <property type="entry name" value="tRNA-synt_His"/>
    <property type="match status" value="1"/>
</dbReference>
<dbReference type="InterPro" id="IPR045864">
    <property type="entry name" value="aa-tRNA-synth_II/BPL/LPL"/>
</dbReference>
<keyword evidence="2 8" id="KW-0436">Ligase</keyword>
<dbReference type="InterPro" id="IPR004154">
    <property type="entry name" value="Anticodon-bd"/>
</dbReference>
<evidence type="ECO:0000256" key="9">
    <source>
        <dbReference type="PIRSR" id="PIRSR001549-1"/>
    </source>
</evidence>
<reference evidence="11 12" key="1">
    <citation type="journal article" date="2015" name="Nature">
        <title>rRNA introns, odd ribosomes, and small enigmatic genomes across a large radiation of phyla.</title>
        <authorList>
            <person name="Brown C.T."/>
            <person name="Hug L.A."/>
            <person name="Thomas B.C."/>
            <person name="Sharon I."/>
            <person name="Castelle C.J."/>
            <person name="Singh A."/>
            <person name="Wilkins M.J."/>
            <person name="Williams K.H."/>
            <person name="Banfield J.F."/>
        </authorList>
    </citation>
    <scope>NUCLEOTIDE SEQUENCE [LARGE SCALE GENOMIC DNA]</scope>
</reference>